<dbReference type="KEGG" id="seo:STM14_0451"/>
<evidence type="ECO:0000313" key="3">
    <source>
        <dbReference type="Proteomes" id="UP000002695"/>
    </source>
</evidence>
<keyword evidence="3" id="KW-1185">Reference proteome</keyword>
<dbReference type="Proteomes" id="UP000002695">
    <property type="component" value="Chromosome"/>
</dbReference>
<keyword evidence="1" id="KW-0472">Membrane</keyword>
<dbReference type="HOGENOM" id="CLU_3296198_0_0_6"/>
<dbReference type="AlphaFoldDB" id="A0A0F6AXJ9"/>
<gene>
    <name evidence="2" type="ordered locus">STM14_0451</name>
</gene>
<accession>A0A0F6AXJ9</accession>
<proteinExistence type="predicted"/>
<sequence length="40" mass="4693">MFFDGLLSSRFRSEKRFAAATVIIICVKFFLYHKNSTFSL</sequence>
<feature type="transmembrane region" description="Helical" evidence="1">
    <location>
        <begin position="17"/>
        <end position="33"/>
    </location>
</feature>
<evidence type="ECO:0000256" key="1">
    <source>
        <dbReference type="SAM" id="Phobius"/>
    </source>
</evidence>
<reference evidence="2 3" key="1">
    <citation type="journal article" date="2010" name="J. Bacteriol.">
        <title>Short-term signatures of evolutionary change in the Salmonella enterica serovar typhimurium 14028 genome.</title>
        <authorList>
            <person name="Jarvik T."/>
            <person name="Smillie C."/>
            <person name="Groisman E.A."/>
            <person name="Ochman H."/>
        </authorList>
    </citation>
    <scope>NUCLEOTIDE SEQUENCE [LARGE SCALE GENOMIC DNA]</scope>
    <source>
        <strain evidence="3">14028s / SGSC 2262</strain>
    </source>
</reference>
<protein>
    <submittedName>
        <fullName evidence="2">Uncharacterized protein</fullName>
    </submittedName>
</protein>
<name>A0A0F6AXJ9_SALT1</name>
<evidence type="ECO:0000313" key="2">
    <source>
        <dbReference type="EMBL" id="ACY86971.1"/>
    </source>
</evidence>
<keyword evidence="1" id="KW-1133">Transmembrane helix</keyword>
<organism evidence="2 3">
    <name type="scientific">Salmonella typhimurium (strain 14028s / SGSC 2262)</name>
    <dbReference type="NCBI Taxonomy" id="588858"/>
    <lineage>
        <taxon>Bacteria</taxon>
        <taxon>Pseudomonadati</taxon>
        <taxon>Pseudomonadota</taxon>
        <taxon>Gammaproteobacteria</taxon>
        <taxon>Enterobacterales</taxon>
        <taxon>Enterobacteriaceae</taxon>
        <taxon>Salmonella</taxon>
    </lineage>
</organism>
<keyword evidence="1" id="KW-0812">Transmembrane</keyword>
<dbReference type="EMBL" id="CP001363">
    <property type="protein sequence ID" value="ACY86971.1"/>
    <property type="molecule type" value="Genomic_DNA"/>
</dbReference>